<protein>
    <submittedName>
        <fullName evidence="2">Uncharacterized protein</fullName>
    </submittedName>
</protein>
<dbReference type="Proteomes" id="UP000324758">
    <property type="component" value="Unassembled WGS sequence"/>
</dbReference>
<organism evidence="2 3">
    <name type="scientific">Bradyrhizobium rifense</name>
    <dbReference type="NCBI Taxonomy" id="515499"/>
    <lineage>
        <taxon>Bacteria</taxon>
        <taxon>Pseudomonadati</taxon>
        <taxon>Pseudomonadota</taxon>
        <taxon>Alphaproteobacteria</taxon>
        <taxon>Hyphomicrobiales</taxon>
        <taxon>Nitrobacteraceae</taxon>
        <taxon>Bradyrhizobium</taxon>
    </lineage>
</organism>
<comment type="caution">
    <text evidence="2">The sequence shown here is derived from an EMBL/GenBank/DDBJ whole genome shotgun (WGS) entry which is preliminary data.</text>
</comment>
<feature type="transmembrane region" description="Helical" evidence="1">
    <location>
        <begin position="68"/>
        <end position="85"/>
    </location>
</feature>
<keyword evidence="1" id="KW-1133">Transmembrane helix</keyword>
<dbReference type="AlphaFoldDB" id="A0A5D3KHY5"/>
<reference evidence="2 3" key="1">
    <citation type="submission" date="2019-08" db="EMBL/GenBank/DDBJ databases">
        <title>Bradyrhizobium hipponensis sp. nov., a rhizobium isolated from a Lupinus angustifolius root nodule in Tunisia.</title>
        <authorList>
            <person name="Off K."/>
            <person name="Rejili M."/>
            <person name="Mars M."/>
            <person name="Brachmann A."/>
            <person name="Marin M."/>
        </authorList>
    </citation>
    <scope>NUCLEOTIDE SEQUENCE [LARGE SCALE GENOMIC DNA]</scope>
    <source>
        <strain evidence="2 3">CTAW71</strain>
    </source>
</reference>
<feature type="transmembrane region" description="Helical" evidence="1">
    <location>
        <begin position="41"/>
        <end position="62"/>
    </location>
</feature>
<dbReference type="EMBL" id="VSSS01000051">
    <property type="protein sequence ID" value="TYL90616.1"/>
    <property type="molecule type" value="Genomic_DNA"/>
</dbReference>
<name>A0A5D3KHY5_9BRAD</name>
<evidence type="ECO:0000313" key="2">
    <source>
        <dbReference type="EMBL" id="TYL90616.1"/>
    </source>
</evidence>
<dbReference type="OrthoDB" id="9918448at2"/>
<keyword evidence="1" id="KW-0472">Membrane</keyword>
<evidence type="ECO:0000313" key="3">
    <source>
        <dbReference type="Proteomes" id="UP000324758"/>
    </source>
</evidence>
<accession>A0A5D3KHY5</accession>
<evidence type="ECO:0000256" key="1">
    <source>
        <dbReference type="SAM" id="Phobius"/>
    </source>
</evidence>
<sequence length="91" mass="10143">MPANDRVVRQSMELLSAWIAAYLIGESDDWIPRTLLGWTRVALLAGLIGQVIYLIHTCIALSVPTILWFGLAANVLALIVVGRALRWRYPV</sequence>
<proteinExistence type="predicted"/>
<gene>
    <name evidence="2" type="ORF">FXB40_31445</name>
</gene>
<keyword evidence="1" id="KW-0812">Transmembrane</keyword>
<keyword evidence="3" id="KW-1185">Reference proteome</keyword>
<dbReference type="RefSeq" id="WP_148775979.1">
    <property type="nucleotide sequence ID" value="NZ_VSSS01000051.1"/>
</dbReference>